<dbReference type="InterPro" id="IPR027073">
    <property type="entry name" value="5_3_exoribonuclease"/>
</dbReference>
<evidence type="ECO:0000313" key="3">
    <source>
        <dbReference type="Proteomes" id="UP000821837"/>
    </source>
</evidence>
<dbReference type="GO" id="GO:0003723">
    <property type="term" value="F:RNA binding"/>
    <property type="evidence" value="ECO:0007669"/>
    <property type="project" value="TreeGrafter"/>
</dbReference>
<dbReference type="Pfam" id="PF17846">
    <property type="entry name" value="XRN_M"/>
    <property type="match status" value="1"/>
</dbReference>
<dbReference type="AlphaFoldDB" id="A0A9D4T5K2"/>
<dbReference type="Proteomes" id="UP000821837">
    <property type="component" value="Chromosome 11"/>
</dbReference>
<organism evidence="2 3">
    <name type="scientific">Rhipicephalus sanguineus</name>
    <name type="common">Brown dog tick</name>
    <name type="synonym">Ixodes sanguineus</name>
    <dbReference type="NCBI Taxonomy" id="34632"/>
    <lineage>
        <taxon>Eukaryota</taxon>
        <taxon>Metazoa</taxon>
        <taxon>Ecdysozoa</taxon>
        <taxon>Arthropoda</taxon>
        <taxon>Chelicerata</taxon>
        <taxon>Arachnida</taxon>
        <taxon>Acari</taxon>
        <taxon>Parasitiformes</taxon>
        <taxon>Ixodida</taxon>
        <taxon>Ixodoidea</taxon>
        <taxon>Ixodidae</taxon>
        <taxon>Rhipicephalinae</taxon>
        <taxon>Rhipicephalus</taxon>
        <taxon>Rhipicephalus</taxon>
    </lineage>
</organism>
<proteinExistence type="predicted"/>
<dbReference type="PANTHER" id="PTHR12341">
    <property type="entry name" value="5'-&gt;3' EXORIBONUCLEASE"/>
    <property type="match status" value="1"/>
</dbReference>
<accession>A0A9D4T5K2</accession>
<keyword evidence="3" id="KW-1185">Reference proteome</keyword>
<name>A0A9D4T5K2_RHISA</name>
<feature type="domain" description="Xrn1 helical" evidence="1">
    <location>
        <begin position="13"/>
        <end position="93"/>
    </location>
</feature>
<evidence type="ECO:0000313" key="2">
    <source>
        <dbReference type="EMBL" id="KAH7972149.1"/>
    </source>
</evidence>
<protein>
    <recommendedName>
        <fullName evidence="1">Xrn1 helical domain-containing protein</fullName>
    </recommendedName>
</protein>
<reference evidence="2" key="1">
    <citation type="journal article" date="2020" name="Cell">
        <title>Large-Scale Comparative Analyses of Tick Genomes Elucidate Their Genetic Diversity and Vector Capacities.</title>
        <authorList>
            <consortium name="Tick Genome and Microbiome Consortium (TIGMIC)"/>
            <person name="Jia N."/>
            <person name="Wang J."/>
            <person name="Shi W."/>
            <person name="Du L."/>
            <person name="Sun Y."/>
            <person name="Zhan W."/>
            <person name="Jiang J.F."/>
            <person name="Wang Q."/>
            <person name="Zhang B."/>
            <person name="Ji P."/>
            <person name="Bell-Sakyi L."/>
            <person name="Cui X.M."/>
            <person name="Yuan T.T."/>
            <person name="Jiang B.G."/>
            <person name="Yang W.F."/>
            <person name="Lam T.T."/>
            <person name="Chang Q.C."/>
            <person name="Ding S.J."/>
            <person name="Wang X.J."/>
            <person name="Zhu J.G."/>
            <person name="Ruan X.D."/>
            <person name="Zhao L."/>
            <person name="Wei J.T."/>
            <person name="Ye R.Z."/>
            <person name="Que T.C."/>
            <person name="Du C.H."/>
            <person name="Zhou Y.H."/>
            <person name="Cheng J.X."/>
            <person name="Dai P.F."/>
            <person name="Guo W.B."/>
            <person name="Han X.H."/>
            <person name="Huang E.J."/>
            <person name="Li L.F."/>
            <person name="Wei W."/>
            <person name="Gao Y.C."/>
            <person name="Liu J.Z."/>
            <person name="Shao H.Z."/>
            <person name="Wang X."/>
            <person name="Wang C.C."/>
            <person name="Yang T.C."/>
            <person name="Huo Q.B."/>
            <person name="Li W."/>
            <person name="Chen H.Y."/>
            <person name="Chen S.E."/>
            <person name="Zhou L.G."/>
            <person name="Ni X.B."/>
            <person name="Tian J.H."/>
            <person name="Sheng Y."/>
            <person name="Liu T."/>
            <person name="Pan Y.S."/>
            <person name="Xia L.Y."/>
            <person name="Li J."/>
            <person name="Zhao F."/>
            <person name="Cao W.C."/>
        </authorList>
    </citation>
    <scope>NUCLEOTIDE SEQUENCE</scope>
    <source>
        <strain evidence="2">Rsan-2018</strain>
    </source>
</reference>
<dbReference type="Gene3D" id="1.25.40.1050">
    <property type="match status" value="1"/>
</dbReference>
<dbReference type="GO" id="GO:0005634">
    <property type="term" value="C:nucleus"/>
    <property type="evidence" value="ECO:0007669"/>
    <property type="project" value="TreeGrafter"/>
</dbReference>
<dbReference type="InterPro" id="IPR041412">
    <property type="entry name" value="Xrn1_helical"/>
</dbReference>
<dbReference type="GO" id="GO:0000956">
    <property type="term" value="P:nuclear-transcribed mRNA catabolic process"/>
    <property type="evidence" value="ECO:0007669"/>
    <property type="project" value="TreeGrafter"/>
</dbReference>
<reference evidence="2" key="2">
    <citation type="submission" date="2021-09" db="EMBL/GenBank/DDBJ databases">
        <authorList>
            <person name="Jia N."/>
            <person name="Wang J."/>
            <person name="Shi W."/>
            <person name="Du L."/>
            <person name="Sun Y."/>
            <person name="Zhan W."/>
            <person name="Jiang J."/>
            <person name="Wang Q."/>
            <person name="Zhang B."/>
            <person name="Ji P."/>
            <person name="Sakyi L.B."/>
            <person name="Cui X."/>
            <person name="Yuan T."/>
            <person name="Jiang B."/>
            <person name="Yang W."/>
            <person name="Lam T.T.-Y."/>
            <person name="Chang Q."/>
            <person name="Ding S."/>
            <person name="Wang X."/>
            <person name="Zhu J."/>
            <person name="Ruan X."/>
            <person name="Zhao L."/>
            <person name="Wei J."/>
            <person name="Que T."/>
            <person name="Du C."/>
            <person name="Cheng J."/>
            <person name="Dai P."/>
            <person name="Han X."/>
            <person name="Huang E."/>
            <person name="Gao Y."/>
            <person name="Liu J."/>
            <person name="Shao H."/>
            <person name="Ye R."/>
            <person name="Li L."/>
            <person name="Wei W."/>
            <person name="Wang X."/>
            <person name="Wang C."/>
            <person name="Huo Q."/>
            <person name="Li W."/>
            <person name="Guo W."/>
            <person name="Chen H."/>
            <person name="Chen S."/>
            <person name="Zhou L."/>
            <person name="Zhou L."/>
            <person name="Ni X."/>
            <person name="Tian J."/>
            <person name="Zhou Y."/>
            <person name="Sheng Y."/>
            <person name="Liu T."/>
            <person name="Pan Y."/>
            <person name="Xia L."/>
            <person name="Li J."/>
            <person name="Zhao F."/>
            <person name="Cao W."/>
        </authorList>
    </citation>
    <scope>NUCLEOTIDE SEQUENCE</scope>
    <source>
        <strain evidence="2">Rsan-2018</strain>
        <tissue evidence="2">Larvae</tissue>
    </source>
</reference>
<sequence>MPVLELGIRLQATPFQNLMYVIHPSNTRILPECMADLIDDEESPLAKYYPSEYDVDRDGEKYMSKGVAIIPRVNEEELYEKIAFVYPLLEAEEGNG</sequence>
<dbReference type="EMBL" id="JABSTV010001247">
    <property type="protein sequence ID" value="KAH7972149.1"/>
    <property type="molecule type" value="Genomic_DNA"/>
</dbReference>
<gene>
    <name evidence="2" type="ORF">HPB52_007837</name>
</gene>
<dbReference type="GO" id="GO:0004534">
    <property type="term" value="F:5'-3' RNA exonuclease activity"/>
    <property type="evidence" value="ECO:0007669"/>
    <property type="project" value="TreeGrafter"/>
</dbReference>
<comment type="caution">
    <text evidence="2">The sequence shown here is derived from an EMBL/GenBank/DDBJ whole genome shotgun (WGS) entry which is preliminary data.</text>
</comment>
<evidence type="ECO:0000259" key="1">
    <source>
        <dbReference type="Pfam" id="PF17846"/>
    </source>
</evidence>